<accession>A0A5J5F1I2</accession>
<dbReference type="Proteomes" id="UP000326924">
    <property type="component" value="Unassembled WGS sequence"/>
</dbReference>
<evidence type="ECO:0000256" key="8">
    <source>
        <dbReference type="ARBA" id="ARBA00023242"/>
    </source>
</evidence>
<dbReference type="FunCoup" id="A0A5J5F1I2">
    <property type="interactions" value="650"/>
</dbReference>
<dbReference type="AlphaFoldDB" id="A0A5J5F1I2"/>
<keyword evidence="7" id="KW-0819">tRNA processing</keyword>
<comment type="caution">
    <text evidence="12">The sequence shown here is derived from an EMBL/GenBank/DDBJ whole genome shotgun (WGS) entry which is preliminary data.</text>
</comment>
<dbReference type="InterPro" id="IPR049470">
    <property type="entry name" value="TRM61_C"/>
</dbReference>
<dbReference type="Gene3D" id="3.10.330.20">
    <property type="match status" value="1"/>
</dbReference>
<feature type="compositionally biased region" description="Basic and acidic residues" evidence="10">
    <location>
        <begin position="406"/>
        <end position="459"/>
    </location>
</feature>
<evidence type="ECO:0000256" key="2">
    <source>
        <dbReference type="ARBA" id="ARBA00012796"/>
    </source>
</evidence>
<dbReference type="GO" id="GO:0031515">
    <property type="term" value="C:tRNA (m1A) methyltransferase complex"/>
    <property type="evidence" value="ECO:0007669"/>
    <property type="project" value="InterPro"/>
</dbReference>
<evidence type="ECO:0000256" key="1">
    <source>
        <dbReference type="ARBA" id="ARBA00004123"/>
    </source>
</evidence>
<protein>
    <recommendedName>
        <fullName evidence="3">tRNA (adenine(58)-N(1))-methyltransferase catalytic subunit TRM61</fullName>
        <ecNumber evidence="2">2.1.1.220</ecNumber>
    </recommendedName>
    <alternativeName>
        <fullName evidence="9">tRNA(m1A58)-methyltransferase subunit TRM61</fullName>
    </alternativeName>
</protein>
<dbReference type="SUPFAM" id="SSF53335">
    <property type="entry name" value="S-adenosyl-L-methionine-dependent methyltransferases"/>
    <property type="match status" value="1"/>
</dbReference>
<keyword evidence="4 12" id="KW-0489">Methyltransferase</keyword>
<evidence type="ECO:0000313" key="13">
    <source>
        <dbReference type="Proteomes" id="UP000326924"/>
    </source>
</evidence>
<dbReference type="EMBL" id="VXIS01000053">
    <property type="protein sequence ID" value="KAA8909847.1"/>
    <property type="molecule type" value="Genomic_DNA"/>
</dbReference>
<organism evidence="12 13">
    <name type="scientific">Sphaerosporella brunnea</name>
    <dbReference type="NCBI Taxonomy" id="1250544"/>
    <lineage>
        <taxon>Eukaryota</taxon>
        <taxon>Fungi</taxon>
        <taxon>Dikarya</taxon>
        <taxon>Ascomycota</taxon>
        <taxon>Pezizomycotina</taxon>
        <taxon>Pezizomycetes</taxon>
        <taxon>Pezizales</taxon>
        <taxon>Pyronemataceae</taxon>
        <taxon>Sphaerosporella</taxon>
    </lineage>
</organism>
<dbReference type="InterPro" id="IPR014816">
    <property type="entry name" value="tRNA_MeTrfase_Gcd14"/>
</dbReference>
<feature type="region of interest" description="Disordered" evidence="10">
    <location>
        <begin position="72"/>
        <end position="102"/>
    </location>
</feature>
<dbReference type="PANTHER" id="PTHR12133:SF2">
    <property type="entry name" value="TRNA (ADENINE(58)-N(1))-METHYLTRANSFERASE CATALYTIC SUBUNIT TRMT61A"/>
    <property type="match status" value="1"/>
</dbReference>
<gene>
    <name evidence="12" type="ORF">FN846DRAFT_898165</name>
</gene>
<proteinExistence type="predicted"/>
<dbReference type="OrthoDB" id="1925287at2759"/>
<reference evidence="12 13" key="1">
    <citation type="submission" date="2019-09" db="EMBL/GenBank/DDBJ databases">
        <title>Draft genome of the ectomycorrhizal ascomycete Sphaerosporella brunnea.</title>
        <authorList>
            <consortium name="DOE Joint Genome Institute"/>
            <person name="Benucci G.M."/>
            <person name="Marozzi G."/>
            <person name="Antonielli L."/>
            <person name="Sanchez S."/>
            <person name="Marco P."/>
            <person name="Wang X."/>
            <person name="Falini L.B."/>
            <person name="Barry K."/>
            <person name="Haridas S."/>
            <person name="Lipzen A."/>
            <person name="Labutti K."/>
            <person name="Grigoriev I.V."/>
            <person name="Murat C."/>
            <person name="Martin F."/>
            <person name="Albertini E."/>
            <person name="Donnini D."/>
            <person name="Bonito G."/>
        </authorList>
    </citation>
    <scope>NUCLEOTIDE SEQUENCE [LARGE SCALE GENOMIC DNA]</scope>
    <source>
        <strain evidence="12 13">Sb_GMNB300</strain>
    </source>
</reference>
<feature type="region of interest" description="Disordered" evidence="10">
    <location>
        <begin position="366"/>
        <end position="388"/>
    </location>
</feature>
<dbReference type="InParanoid" id="A0A5J5F1I2"/>
<dbReference type="Gene3D" id="3.40.50.150">
    <property type="entry name" value="Vaccinia Virus protein VP39"/>
    <property type="match status" value="1"/>
</dbReference>
<evidence type="ECO:0000256" key="4">
    <source>
        <dbReference type="ARBA" id="ARBA00022603"/>
    </source>
</evidence>
<feature type="region of interest" description="Disordered" evidence="10">
    <location>
        <begin position="406"/>
        <end position="476"/>
    </location>
</feature>
<keyword evidence="5 12" id="KW-0808">Transferase</keyword>
<evidence type="ECO:0000259" key="11">
    <source>
        <dbReference type="Pfam" id="PF08704"/>
    </source>
</evidence>
<keyword evidence="8" id="KW-0539">Nucleus</keyword>
<dbReference type="PANTHER" id="PTHR12133">
    <property type="entry name" value="TRNA (ADENINE(58)-N(1))-METHYLTRANSFERASE"/>
    <property type="match status" value="1"/>
</dbReference>
<name>A0A5J5F1I2_9PEZI</name>
<evidence type="ECO:0000256" key="9">
    <source>
        <dbReference type="ARBA" id="ARBA00033309"/>
    </source>
</evidence>
<dbReference type="GO" id="GO:0030488">
    <property type="term" value="P:tRNA methylation"/>
    <property type="evidence" value="ECO:0007669"/>
    <property type="project" value="InterPro"/>
</dbReference>
<keyword evidence="13" id="KW-1185">Reference proteome</keyword>
<evidence type="ECO:0000256" key="6">
    <source>
        <dbReference type="ARBA" id="ARBA00022691"/>
    </source>
</evidence>
<dbReference type="EC" id="2.1.1.220" evidence="2"/>
<feature type="compositionally biased region" description="Basic and acidic residues" evidence="10">
    <location>
        <begin position="376"/>
        <end position="388"/>
    </location>
</feature>
<evidence type="ECO:0000256" key="7">
    <source>
        <dbReference type="ARBA" id="ARBA00022694"/>
    </source>
</evidence>
<evidence type="ECO:0000256" key="5">
    <source>
        <dbReference type="ARBA" id="ARBA00022679"/>
    </source>
</evidence>
<dbReference type="GO" id="GO:0160107">
    <property type="term" value="F:tRNA (adenine(58)-N1)-methyltransferase activity"/>
    <property type="evidence" value="ECO:0007669"/>
    <property type="project" value="UniProtKB-EC"/>
</dbReference>
<feature type="domain" description="tRNA (adenine(58)-N(1))-methyltransferase catalytic subunit TRM61 C-terminal" evidence="11">
    <location>
        <begin position="105"/>
        <end position="399"/>
    </location>
</feature>
<dbReference type="GO" id="GO:0005634">
    <property type="term" value="C:nucleus"/>
    <property type="evidence" value="ECO:0007669"/>
    <property type="project" value="UniProtKB-SubCell"/>
</dbReference>
<comment type="subcellular location">
    <subcellularLocation>
        <location evidence="1">Nucleus</location>
    </subcellularLocation>
</comment>
<keyword evidence="6" id="KW-0949">S-adenosyl-L-methionine</keyword>
<evidence type="ECO:0000256" key="3">
    <source>
        <dbReference type="ARBA" id="ARBA00015963"/>
    </source>
</evidence>
<dbReference type="InterPro" id="IPR029063">
    <property type="entry name" value="SAM-dependent_MTases_sf"/>
</dbReference>
<dbReference type="PROSITE" id="PS51620">
    <property type="entry name" value="SAM_TRM61"/>
    <property type="match status" value="1"/>
</dbReference>
<evidence type="ECO:0000313" key="12">
    <source>
        <dbReference type="EMBL" id="KAA8909847.1"/>
    </source>
</evidence>
<evidence type="ECO:0000256" key="10">
    <source>
        <dbReference type="SAM" id="MobiDB-lite"/>
    </source>
</evidence>
<sequence length="476" mass="52629">MATSEPTPPQGATDPERPPVSAFFSIPDALTPSLTPAIVHLKRDFNQAVPLSVDATLQTRFGTFPHSSFISLPPGSQVRASPSYPDPRDQRKRKRNSDDQPAATGFVHVLAPTAELWTSSLPHRTQVVYTPDSSYILHRLGVKPGSQVIEAGAGSGSFTHAAARAAYCGYPDGRDGLGWNGEKKGKVWSFEFHAERAKKLREEIANHGLNGIVRITHKDVCAEGFLVFEEEGETISPAANAVFLDLPAPWLAIPHLTRTEQSALDPEAEVRICTFSPCIEQVTRTCATLRQYGWVDVQTVELSHQRLEVRRQVPRGYDDGAGPRSIAEALTRLKGVNDFREQRKDLQVALSAGEEANFQGLGFKKGNGRKMWGNGEEGRLTSRQEPDLKSHTSFLTFAILPREWTEEQEKEAADKGEDKGVVGEKERRWKGQEVESNRARKKRERAEKKLAEEGEDKKGNGQAESSEDAVKMEIDG</sequence>
<feature type="region of interest" description="Disordered" evidence="10">
    <location>
        <begin position="1"/>
        <end position="24"/>
    </location>
</feature>
<dbReference type="Pfam" id="PF08704">
    <property type="entry name" value="GCD14"/>
    <property type="match status" value="1"/>
</dbReference>